<keyword evidence="2 9" id="KW-0566">Pantothenate biosynthesis</keyword>
<comment type="catalytic activity">
    <reaction evidence="9">
        <text>L-aspartate + H(+) = beta-alanine + CO2</text>
        <dbReference type="Rhea" id="RHEA:19497"/>
        <dbReference type="ChEBI" id="CHEBI:15378"/>
        <dbReference type="ChEBI" id="CHEBI:16526"/>
        <dbReference type="ChEBI" id="CHEBI:29991"/>
        <dbReference type="ChEBI" id="CHEBI:57966"/>
        <dbReference type="EC" id="4.1.1.11"/>
    </reaction>
</comment>
<dbReference type="EC" id="4.1.1.11" evidence="9"/>
<comment type="subunit">
    <text evidence="9">Heterooctamer of four alpha and four beta subunits.</text>
</comment>
<evidence type="ECO:0000313" key="15">
    <source>
        <dbReference type="Proteomes" id="UP000230956"/>
    </source>
</evidence>
<evidence type="ECO:0000256" key="2">
    <source>
        <dbReference type="ARBA" id="ARBA00022655"/>
    </source>
</evidence>
<feature type="chain" id="PRO_5015025637" description="Aspartate 1-decarboxylase beta chain" evidence="9 13">
    <location>
        <begin position="1"/>
        <end position="24"/>
    </location>
</feature>
<name>A0A2M7T6M0_9ACTN</name>
<dbReference type="InterPro" id="IPR003190">
    <property type="entry name" value="Asp_decarbox"/>
</dbReference>
<feature type="chain" id="PRO_5015025636" description="Aspartate 1-decarboxylase alpha chain" evidence="9 13">
    <location>
        <begin position="25"/>
        <end position="128"/>
    </location>
</feature>
<dbReference type="HAMAP" id="MF_00446">
    <property type="entry name" value="PanD"/>
    <property type="match status" value="1"/>
</dbReference>
<dbReference type="GO" id="GO:0005829">
    <property type="term" value="C:cytosol"/>
    <property type="evidence" value="ECO:0007669"/>
    <property type="project" value="TreeGrafter"/>
</dbReference>
<evidence type="ECO:0000256" key="13">
    <source>
        <dbReference type="PIRSR" id="PIRSR006246-5"/>
    </source>
</evidence>
<dbReference type="Gene3D" id="2.40.40.20">
    <property type="match status" value="1"/>
</dbReference>
<dbReference type="AlphaFoldDB" id="A0A2M7T6M0"/>
<keyword evidence="6 9" id="KW-0456">Lyase</keyword>
<sequence length="128" mass="14217">MQRHMLKSKIHRATITGANVDYIGSITIDSELMERADILENEKVHVVNVDNGVRLETYAIPGEPGSGVICLNGAAARLMNPGELIIILAYAVLTEDELKGFKPRIVFVDENNRPFQTQSLQEEIQNKA</sequence>
<dbReference type="NCBIfam" id="TIGR00223">
    <property type="entry name" value="panD"/>
    <property type="match status" value="1"/>
</dbReference>
<feature type="active site" description="Proton donor" evidence="9 10">
    <location>
        <position position="58"/>
    </location>
</feature>
<comment type="caution">
    <text evidence="14">The sequence shown here is derived from an EMBL/GenBank/DDBJ whole genome shotgun (WGS) entry which is preliminary data.</text>
</comment>
<evidence type="ECO:0000256" key="11">
    <source>
        <dbReference type="PIRSR" id="PIRSR006246-2"/>
    </source>
</evidence>
<comment type="similarity">
    <text evidence="9">Belongs to the PanD family.</text>
</comment>
<dbReference type="InterPro" id="IPR009010">
    <property type="entry name" value="Asp_de-COase-like_dom_sf"/>
</dbReference>
<evidence type="ECO:0000256" key="10">
    <source>
        <dbReference type="PIRSR" id="PIRSR006246-1"/>
    </source>
</evidence>
<dbReference type="PANTHER" id="PTHR21012">
    <property type="entry name" value="ASPARTATE 1-DECARBOXYLASE"/>
    <property type="match status" value="1"/>
</dbReference>
<evidence type="ECO:0000256" key="6">
    <source>
        <dbReference type="ARBA" id="ARBA00023239"/>
    </source>
</evidence>
<organism evidence="14 15">
    <name type="scientific">Candidatus Aquicultor secundus</name>
    <dbReference type="NCBI Taxonomy" id="1973895"/>
    <lineage>
        <taxon>Bacteria</taxon>
        <taxon>Bacillati</taxon>
        <taxon>Actinomycetota</taxon>
        <taxon>Candidatus Aquicultoria</taxon>
        <taxon>Candidatus Aquicultorales</taxon>
        <taxon>Candidatus Aquicultoraceae</taxon>
        <taxon>Candidatus Aquicultor</taxon>
    </lineage>
</organism>
<comment type="function">
    <text evidence="9">Catalyzes the pyruvoyl-dependent decarboxylation of aspartate to produce beta-alanine.</text>
</comment>
<protein>
    <recommendedName>
        <fullName evidence="9">Aspartate 1-decarboxylase</fullName>
        <ecNumber evidence="9">4.1.1.11</ecNumber>
    </recommendedName>
    <alternativeName>
        <fullName evidence="9">Aspartate alpha-decarboxylase</fullName>
    </alternativeName>
    <component>
        <recommendedName>
            <fullName evidence="9">Aspartate 1-decarboxylase beta chain</fullName>
        </recommendedName>
    </component>
    <component>
        <recommendedName>
            <fullName evidence="9">Aspartate 1-decarboxylase alpha chain</fullName>
        </recommendedName>
    </component>
</protein>
<feature type="modified residue" description="Pyruvic acid (Ser)" evidence="9 12">
    <location>
        <position position="25"/>
    </location>
</feature>
<comment type="pathway">
    <text evidence="9">Cofactor biosynthesis; (R)-pantothenate biosynthesis; beta-alanine from L-aspartate: step 1/1.</text>
</comment>
<feature type="active site" description="Schiff-base intermediate with substrate; via pyruvic acid" evidence="9 10">
    <location>
        <position position="25"/>
    </location>
</feature>
<comment type="cofactor">
    <cofactor evidence="9 10">
        <name>pyruvate</name>
        <dbReference type="ChEBI" id="CHEBI:15361"/>
    </cofactor>
    <text evidence="9 10">Binds 1 pyruvoyl group covalently per subunit.</text>
</comment>
<dbReference type="Proteomes" id="UP000230956">
    <property type="component" value="Unassembled WGS sequence"/>
</dbReference>
<dbReference type="PIRSF" id="PIRSF006246">
    <property type="entry name" value="Asp_decarbox"/>
    <property type="match status" value="1"/>
</dbReference>
<evidence type="ECO:0000256" key="9">
    <source>
        <dbReference type="HAMAP-Rule" id="MF_00446"/>
    </source>
</evidence>
<accession>A0A2M7T6M0</accession>
<dbReference type="GO" id="GO:0006523">
    <property type="term" value="P:alanine biosynthetic process"/>
    <property type="evidence" value="ECO:0007669"/>
    <property type="project" value="InterPro"/>
</dbReference>
<evidence type="ECO:0000256" key="5">
    <source>
        <dbReference type="ARBA" id="ARBA00023145"/>
    </source>
</evidence>
<gene>
    <name evidence="9" type="primary">panD</name>
    <name evidence="14" type="ORF">COY37_08105</name>
</gene>
<keyword evidence="3 9" id="KW-0210">Decarboxylase</keyword>
<keyword evidence="4 9" id="KW-0068">Autocatalytic cleavage</keyword>
<proteinExistence type="inferred from homology"/>
<dbReference type="EMBL" id="PFNG01000190">
    <property type="protein sequence ID" value="PIZ36712.1"/>
    <property type="molecule type" value="Genomic_DNA"/>
</dbReference>
<dbReference type="SUPFAM" id="SSF50692">
    <property type="entry name" value="ADC-like"/>
    <property type="match status" value="1"/>
</dbReference>
<dbReference type="RefSeq" id="WP_286679284.1">
    <property type="nucleotide sequence ID" value="NZ_MNXI01000141.1"/>
</dbReference>
<keyword evidence="5 9" id="KW-0865">Zymogen</keyword>
<evidence type="ECO:0000256" key="12">
    <source>
        <dbReference type="PIRSR" id="PIRSR006246-3"/>
    </source>
</evidence>
<dbReference type="CDD" id="cd06919">
    <property type="entry name" value="Asp_decarbox"/>
    <property type="match status" value="1"/>
</dbReference>
<evidence type="ECO:0000313" key="14">
    <source>
        <dbReference type="EMBL" id="PIZ36712.1"/>
    </source>
</evidence>
<comment type="subcellular location">
    <subcellularLocation>
        <location evidence="9">Cytoplasm</location>
    </subcellularLocation>
</comment>
<comment type="PTM">
    <text evidence="9 12">Is synthesized initially as an inactive proenzyme, which is activated by self-cleavage at a specific serine bond to produce a beta-subunit with a hydroxyl group at its C-terminus and an alpha-subunit with a pyruvoyl group at its N-terminus.</text>
</comment>
<dbReference type="Pfam" id="PF02261">
    <property type="entry name" value="Asp_decarbox"/>
    <property type="match status" value="1"/>
</dbReference>
<keyword evidence="8 9" id="KW-0670">Pyruvate</keyword>
<evidence type="ECO:0000256" key="3">
    <source>
        <dbReference type="ARBA" id="ARBA00022793"/>
    </source>
</evidence>
<keyword evidence="1 9" id="KW-0963">Cytoplasm</keyword>
<dbReference type="UniPathway" id="UPA00028">
    <property type="reaction ID" value="UER00002"/>
</dbReference>
<evidence type="ECO:0000256" key="8">
    <source>
        <dbReference type="ARBA" id="ARBA00023317"/>
    </source>
</evidence>
<keyword evidence="7 9" id="KW-0704">Schiff base</keyword>
<evidence type="ECO:0000256" key="1">
    <source>
        <dbReference type="ARBA" id="ARBA00022490"/>
    </source>
</evidence>
<dbReference type="GO" id="GO:0015940">
    <property type="term" value="P:pantothenate biosynthetic process"/>
    <property type="evidence" value="ECO:0007669"/>
    <property type="project" value="UniProtKB-UniRule"/>
</dbReference>
<dbReference type="PANTHER" id="PTHR21012:SF0">
    <property type="entry name" value="ASPARTATE 1-DECARBOXYLASE"/>
    <property type="match status" value="1"/>
</dbReference>
<feature type="binding site" evidence="9 11">
    <location>
        <position position="57"/>
    </location>
    <ligand>
        <name>substrate</name>
    </ligand>
</feature>
<evidence type="ECO:0000256" key="7">
    <source>
        <dbReference type="ARBA" id="ARBA00023270"/>
    </source>
</evidence>
<dbReference type="GO" id="GO:0004068">
    <property type="term" value="F:aspartate 1-decarboxylase activity"/>
    <property type="evidence" value="ECO:0007669"/>
    <property type="project" value="UniProtKB-UniRule"/>
</dbReference>
<reference evidence="15" key="1">
    <citation type="submission" date="2017-09" db="EMBL/GenBank/DDBJ databases">
        <title>Depth-based differentiation of microbial function through sediment-hosted aquifers and enrichment of novel symbionts in the deep terrestrial subsurface.</title>
        <authorList>
            <person name="Probst A.J."/>
            <person name="Ladd B."/>
            <person name="Jarett J.K."/>
            <person name="Geller-Mcgrath D.E."/>
            <person name="Sieber C.M.K."/>
            <person name="Emerson J.B."/>
            <person name="Anantharaman K."/>
            <person name="Thomas B.C."/>
            <person name="Malmstrom R."/>
            <person name="Stieglmeier M."/>
            <person name="Klingl A."/>
            <person name="Woyke T."/>
            <person name="Ryan C.M."/>
            <person name="Banfield J.F."/>
        </authorList>
    </citation>
    <scope>NUCLEOTIDE SEQUENCE [LARGE SCALE GENOMIC DNA]</scope>
</reference>
<evidence type="ECO:0000256" key="4">
    <source>
        <dbReference type="ARBA" id="ARBA00022813"/>
    </source>
</evidence>
<feature type="binding site" evidence="9 11">
    <location>
        <begin position="73"/>
        <end position="75"/>
    </location>
    <ligand>
        <name>substrate</name>
    </ligand>
</feature>